<dbReference type="InterPro" id="IPR004658">
    <property type="entry name" value="OMP_Slp"/>
</dbReference>
<dbReference type="PANTHER" id="PTHR37530">
    <property type="entry name" value="OUTER MEMBRANE PROTEIN SLP"/>
    <property type="match status" value="1"/>
</dbReference>
<sequence>MTKFFKRIFFVTLCLFLAACASPQARVPAGDRSVTPKQIAEKNRSIGASPVEWGGVIMELRNLKSSSELEVIAYPLQENGKPDLNASPTGRFIAVTPGYLESVDYSKGRQVTISGPVSEIRAGKVGEADYQFPVIETADAYLWPKAVAQRDTKPRVHFGIGVGSGGYSRGGVGIGVGF</sequence>
<dbReference type="PROSITE" id="PS51257">
    <property type="entry name" value="PROKAR_LIPOPROTEIN"/>
    <property type="match status" value="1"/>
</dbReference>
<dbReference type="EMBL" id="QFXD01000323">
    <property type="protein sequence ID" value="RDH82267.1"/>
    <property type="molecule type" value="Genomic_DNA"/>
</dbReference>
<dbReference type="Proteomes" id="UP000255508">
    <property type="component" value="Unassembled WGS sequence"/>
</dbReference>
<accession>A0A370DD92</accession>
<evidence type="ECO:0008006" key="4">
    <source>
        <dbReference type="Google" id="ProtNLM"/>
    </source>
</evidence>
<dbReference type="PIRSF" id="PIRSF004982">
    <property type="entry name" value="SlP"/>
    <property type="match status" value="1"/>
</dbReference>
<dbReference type="GO" id="GO:0019867">
    <property type="term" value="C:outer membrane"/>
    <property type="evidence" value="ECO:0007669"/>
    <property type="project" value="InterPro"/>
</dbReference>
<feature type="signal peptide" evidence="1">
    <location>
        <begin position="1"/>
        <end position="21"/>
    </location>
</feature>
<dbReference type="AlphaFoldDB" id="A0A370DD92"/>
<evidence type="ECO:0000313" key="3">
    <source>
        <dbReference type="Proteomes" id="UP000255508"/>
    </source>
</evidence>
<reference evidence="2 3" key="1">
    <citation type="journal article" date="2018" name="ISME J.">
        <title>Endosymbiont genomes yield clues of tubeworm success.</title>
        <authorList>
            <person name="Li Y."/>
            <person name="Liles M.R."/>
            <person name="Halanych K.M."/>
        </authorList>
    </citation>
    <scope>NUCLEOTIDE SEQUENCE [LARGE SCALE GENOMIC DNA]</scope>
    <source>
        <strain evidence="2">A1422</strain>
    </source>
</reference>
<gene>
    <name evidence="2" type="ORF">DIZ79_18035</name>
</gene>
<dbReference type="PANTHER" id="PTHR37530:SF1">
    <property type="entry name" value="OUTER MEMBRANE PROTEIN SLP"/>
    <property type="match status" value="1"/>
</dbReference>
<name>A0A370DD92_9GAMM</name>
<dbReference type="Pfam" id="PF03843">
    <property type="entry name" value="Slp"/>
    <property type="match status" value="1"/>
</dbReference>
<proteinExistence type="predicted"/>
<feature type="chain" id="PRO_5016579546" description="Starvation-inducible protein" evidence="1">
    <location>
        <begin position="22"/>
        <end position="178"/>
    </location>
</feature>
<keyword evidence="1" id="KW-0732">Signal</keyword>
<protein>
    <recommendedName>
        <fullName evidence="4">Starvation-inducible protein</fullName>
    </recommendedName>
</protein>
<organism evidence="2 3">
    <name type="scientific">endosymbiont of Lamellibrachia luymesi</name>
    <dbReference type="NCBI Taxonomy" id="2200907"/>
    <lineage>
        <taxon>Bacteria</taxon>
        <taxon>Pseudomonadati</taxon>
        <taxon>Pseudomonadota</taxon>
        <taxon>Gammaproteobacteria</taxon>
        <taxon>sulfur-oxidizing symbionts</taxon>
    </lineage>
</organism>
<evidence type="ECO:0000313" key="2">
    <source>
        <dbReference type="EMBL" id="RDH82267.1"/>
    </source>
</evidence>
<evidence type="ECO:0000256" key="1">
    <source>
        <dbReference type="SAM" id="SignalP"/>
    </source>
</evidence>
<comment type="caution">
    <text evidence="2">The sequence shown here is derived from an EMBL/GenBank/DDBJ whole genome shotgun (WGS) entry which is preliminary data.</text>
</comment>